<evidence type="ECO:0000313" key="3">
    <source>
        <dbReference type="Proteomes" id="UP000289323"/>
    </source>
</evidence>
<gene>
    <name evidence="2" type="ORF">TT172_LOCUS7563</name>
</gene>
<feature type="region of interest" description="Disordered" evidence="1">
    <location>
        <begin position="64"/>
        <end position="88"/>
    </location>
</feature>
<sequence>MTKPEISSATLAGATPCRAATWAEGNVAWIVSAMSLNRSLLGGGGPPGAAAARAAVGYDVGEEEEGRGLDARRSGAVGPGADAVSACW</sequence>
<dbReference type="EMBL" id="OUUZ01000015">
    <property type="protein sequence ID" value="SPQ25144.1"/>
    <property type="molecule type" value="Genomic_DNA"/>
</dbReference>
<organism evidence="2 3">
    <name type="scientific">Thermothielavioides terrestris</name>
    <dbReference type="NCBI Taxonomy" id="2587410"/>
    <lineage>
        <taxon>Eukaryota</taxon>
        <taxon>Fungi</taxon>
        <taxon>Dikarya</taxon>
        <taxon>Ascomycota</taxon>
        <taxon>Pezizomycotina</taxon>
        <taxon>Sordariomycetes</taxon>
        <taxon>Sordariomycetidae</taxon>
        <taxon>Sordariales</taxon>
        <taxon>Chaetomiaceae</taxon>
        <taxon>Thermothielavioides</taxon>
    </lineage>
</organism>
<accession>A0A446BRL6</accession>
<evidence type="ECO:0000313" key="2">
    <source>
        <dbReference type="EMBL" id="SPQ25144.1"/>
    </source>
</evidence>
<dbReference type="AlphaFoldDB" id="A0A446BRL6"/>
<reference evidence="2 3" key="1">
    <citation type="submission" date="2018-04" db="EMBL/GenBank/DDBJ databases">
        <authorList>
            <person name="Huttner S."/>
            <person name="Dainat J."/>
        </authorList>
    </citation>
    <scope>NUCLEOTIDE SEQUENCE [LARGE SCALE GENOMIC DNA]</scope>
</reference>
<dbReference type="Proteomes" id="UP000289323">
    <property type="component" value="Unassembled WGS sequence"/>
</dbReference>
<proteinExistence type="predicted"/>
<evidence type="ECO:0000256" key="1">
    <source>
        <dbReference type="SAM" id="MobiDB-lite"/>
    </source>
</evidence>
<name>A0A446BRL6_9PEZI</name>
<protein>
    <submittedName>
        <fullName evidence="2">F3e8b356-3ee0-41ce-8cd4-621d6f9d5a9e</fullName>
    </submittedName>
</protein>